<protein>
    <submittedName>
        <fullName evidence="2">Uncharacterized protein</fullName>
    </submittedName>
</protein>
<name>A0A819ZDP0_9BILA</name>
<dbReference type="Gene3D" id="3.80.10.10">
    <property type="entry name" value="Ribonuclease Inhibitor"/>
    <property type="match status" value="1"/>
</dbReference>
<dbReference type="EMBL" id="CAJOBB010006481">
    <property type="protein sequence ID" value="CAF4162077.1"/>
    <property type="molecule type" value="Genomic_DNA"/>
</dbReference>
<dbReference type="Proteomes" id="UP000663860">
    <property type="component" value="Unassembled WGS sequence"/>
</dbReference>
<gene>
    <name evidence="1" type="ORF">IZO911_LOCUS19750</name>
    <name evidence="2" type="ORF">KXQ929_LOCUS37875</name>
</gene>
<evidence type="ECO:0000313" key="3">
    <source>
        <dbReference type="Proteomes" id="UP000663868"/>
    </source>
</evidence>
<evidence type="ECO:0000313" key="2">
    <source>
        <dbReference type="EMBL" id="CAF4162077.1"/>
    </source>
</evidence>
<dbReference type="EMBL" id="CAJNOE010000200">
    <property type="protein sequence ID" value="CAF1040292.1"/>
    <property type="molecule type" value="Genomic_DNA"/>
</dbReference>
<sequence>MFLSRLYSLTIETESHLKDFGMDATDSNMNISLPMASNHQLTSIEHLIIDHPCCFNQLNNILSYVPQVSYLKFFSVNDNEIDMKNISSMRLSYLTHFDIEAYHMEFDTFEMLIKNFNIKLKYFSLKIYTDDMNYLDAFRWENLLLKHLPNLEEFYLKYIITFENNHQP</sequence>
<evidence type="ECO:0000313" key="1">
    <source>
        <dbReference type="EMBL" id="CAF1040292.1"/>
    </source>
</evidence>
<organism evidence="2 3">
    <name type="scientific">Adineta steineri</name>
    <dbReference type="NCBI Taxonomy" id="433720"/>
    <lineage>
        <taxon>Eukaryota</taxon>
        <taxon>Metazoa</taxon>
        <taxon>Spiralia</taxon>
        <taxon>Gnathifera</taxon>
        <taxon>Rotifera</taxon>
        <taxon>Eurotatoria</taxon>
        <taxon>Bdelloidea</taxon>
        <taxon>Adinetida</taxon>
        <taxon>Adinetidae</taxon>
        <taxon>Adineta</taxon>
    </lineage>
</organism>
<accession>A0A819ZDP0</accession>
<reference evidence="2" key="1">
    <citation type="submission" date="2021-02" db="EMBL/GenBank/DDBJ databases">
        <authorList>
            <person name="Nowell W R."/>
        </authorList>
    </citation>
    <scope>NUCLEOTIDE SEQUENCE</scope>
</reference>
<comment type="caution">
    <text evidence="2">The sequence shown here is derived from an EMBL/GenBank/DDBJ whole genome shotgun (WGS) entry which is preliminary data.</text>
</comment>
<dbReference type="InterPro" id="IPR032675">
    <property type="entry name" value="LRR_dom_sf"/>
</dbReference>
<dbReference type="AlphaFoldDB" id="A0A819ZDP0"/>
<dbReference type="SUPFAM" id="SSF52047">
    <property type="entry name" value="RNI-like"/>
    <property type="match status" value="1"/>
</dbReference>
<dbReference type="Proteomes" id="UP000663868">
    <property type="component" value="Unassembled WGS sequence"/>
</dbReference>
<proteinExistence type="predicted"/>